<evidence type="ECO:0000313" key="3">
    <source>
        <dbReference type="EMBL" id="KJL34380.1"/>
    </source>
</evidence>
<feature type="chain" id="PRO_5002445344" description="Lipoprotein" evidence="2">
    <location>
        <begin position="28"/>
        <end position="155"/>
    </location>
</feature>
<feature type="signal peptide" evidence="2">
    <location>
        <begin position="1"/>
        <end position="27"/>
    </location>
</feature>
<evidence type="ECO:0000256" key="1">
    <source>
        <dbReference type="SAM" id="MobiDB-lite"/>
    </source>
</evidence>
<protein>
    <recommendedName>
        <fullName evidence="5">Lipoprotein</fullName>
    </recommendedName>
</protein>
<dbReference type="PATRIC" id="fig|582680.6.peg.890"/>
<evidence type="ECO:0008006" key="5">
    <source>
        <dbReference type="Google" id="ProtNLM"/>
    </source>
</evidence>
<dbReference type="Proteomes" id="UP000033740">
    <property type="component" value="Unassembled WGS sequence"/>
</dbReference>
<evidence type="ECO:0000256" key="2">
    <source>
        <dbReference type="SAM" id="SignalP"/>
    </source>
</evidence>
<keyword evidence="4" id="KW-1185">Reference proteome</keyword>
<accession>A0A0F0LQ35</accession>
<proteinExistence type="predicted"/>
<dbReference type="RefSeq" id="WP_045271003.1">
    <property type="nucleotide sequence ID" value="NZ_JYIX01000028.1"/>
</dbReference>
<dbReference type="EMBL" id="JYIX01000028">
    <property type="protein sequence ID" value="KJL34380.1"/>
    <property type="molecule type" value="Genomic_DNA"/>
</dbReference>
<sequence length="155" mass="16344">MIRKLAPATVTLVAALALAGCSAPASAPTATEGKPVATQEQAKPKEQPKPADLSGDWVQENAGDSFMAATITADAISINWVSMKDDTTAIYWVGTYQAPTAPGDFTWTSTRNEEATNNALLTSTDPTKDFSVAGDKVSYEVTMMGVTKTVSLVRK</sequence>
<evidence type="ECO:0000313" key="4">
    <source>
        <dbReference type="Proteomes" id="UP000033740"/>
    </source>
</evidence>
<reference evidence="3 4" key="1">
    <citation type="submission" date="2015-02" db="EMBL/GenBank/DDBJ databases">
        <title>Draft genome sequences of ten Microbacterium spp. with emphasis on heavy metal contaminated environments.</title>
        <authorList>
            <person name="Corretto E."/>
        </authorList>
    </citation>
    <scope>NUCLEOTIDE SEQUENCE [LARGE SCALE GENOMIC DNA]</scope>
    <source>
        <strain evidence="3 4">ARN176</strain>
    </source>
</reference>
<comment type="caution">
    <text evidence="3">The sequence shown here is derived from an EMBL/GenBank/DDBJ whole genome shotgun (WGS) entry which is preliminary data.</text>
</comment>
<dbReference type="AlphaFoldDB" id="A0A0F0LQ35"/>
<feature type="region of interest" description="Disordered" evidence="1">
    <location>
        <begin position="24"/>
        <end position="58"/>
    </location>
</feature>
<keyword evidence="2" id="KW-0732">Signal</keyword>
<organism evidence="3 4">
    <name type="scientific">Microbacterium azadirachtae</name>
    <dbReference type="NCBI Taxonomy" id="582680"/>
    <lineage>
        <taxon>Bacteria</taxon>
        <taxon>Bacillati</taxon>
        <taxon>Actinomycetota</taxon>
        <taxon>Actinomycetes</taxon>
        <taxon>Micrococcales</taxon>
        <taxon>Microbacteriaceae</taxon>
        <taxon>Microbacterium</taxon>
    </lineage>
</organism>
<name>A0A0F0LQ35_9MICO</name>
<dbReference type="PROSITE" id="PS51257">
    <property type="entry name" value="PROKAR_LIPOPROTEIN"/>
    <property type="match status" value="1"/>
</dbReference>
<gene>
    <name evidence="3" type="ORF">RS86_00866</name>
</gene>